<dbReference type="EMBL" id="CP037939">
    <property type="protein sequence ID" value="QBR48108.1"/>
    <property type="molecule type" value="Genomic_DNA"/>
</dbReference>
<gene>
    <name evidence="2" type="ORF">EW139_08210</name>
</gene>
<evidence type="ECO:0000313" key="3">
    <source>
        <dbReference type="Proteomes" id="UP000295756"/>
    </source>
</evidence>
<keyword evidence="1" id="KW-0472">Membrane</keyword>
<feature type="transmembrane region" description="Helical" evidence="1">
    <location>
        <begin position="20"/>
        <end position="38"/>
    </location>
</feature>
<feature type="transmembrane region" description="Helical" evidence="1">
    <location>
        <begin position="50"/>
        <end position="67"/>
    </location>
</feature>
<sequence length="147" mass="16978">MTFYSVDYLTKHNDLGDTIGIYLMVIAFVLMAAGAFAAIRNRLQTKYRDLSMIALLLFLFLAGARYTDYEQAKTNDSQITQMASFAEQVAKTQHVKTTALYFNQKTVSDGMLVRFNKRFYRMTISLDQQSYTLDRAYLINTKVNYIK</sequence>
<keyword evidence="1" id="KW-1133">Transmembrane helix</keyword>
<dbReference type="Pfam" id="PF11694">
    <property type="entry name" value="DUF3290"/>
    <property type="match status" value="1"/>
</dbReference>
<keyword evidence="3" id="KW-1185">Reference proteome</keyword>
<dbReference type="InterPro" id="IPR021707">
    <property type="entry name" value="DUF3290"/>
</dbReference>
<proteinExistence type="predicted"/>
<evidence type="ECO:0000256" key="1">
    <source>
        <dbReference type="SAM" id="Phobius"/>
    </source>
</evidence>
<reference evidence="2 3" key="1">
    <citation type="submission" date="2019-03" db="EMBL/GenBank/DDBJ databases">
        <title>Complete Genome Sequence of Leuconostoc kimchii strain NKJ218 Isolated from Homemade Kimchi.</title>
        <authorList>
            <person name="Jung J.Y."/>
            <person name="Jin H.M."/>
            <person name="Jung J.-W."/>
            <person name="Lee S.-Y."/>
            <person name="Ryu B.-G."/>
            <person name="Han S.-S."/>
            <person name="Kang H.K."/>
            <person name="Choi H.W."/>
            <person name="Chung E.J."/>
            <person name="Choi K.-M."/>
        </authorList>
    </citation>
    <scope>NUCLEOTIDE SEQUENCE [LARGE SCALE GENOMIC DNA]</scope>
    <source>
        <strain evidence="2 3">NKJ218</strain>
    </source>
</reference>
<dbReference type="RefSeq" id="WP_013103605.1">
    <property type="nucleotide sequence ID" value="NZ_CP037939.1"/>
</dbReference>
<evidence type="ECO:0000313" key="2">
    <source>
        <dbReference type="EMBL" id="QBR48108.1"/>
    </source>
</evidence>
<organism evidence="2 3">
    <name type="scientific">Leuconostoc kimchii</name>
    <dbReference type="NCBI Taxonomy" id="136609"/>
    <lineage>
        <taxon>Bacteria</taxon>
        <taxon>Bacillati</taxon>
        <taxon>Bacillota</taxon>
        <taxon>Bacilli</taxon>
        <taxon>Lactobacillales</taxon>
        <taxon>Lactobacillaceae</taxon>
        <taxon>Leuconostoc</taxon>
    </lineage>
</organism>
<keyword evidence="1" id="KW-0812">Transmembrane</keyword>
<dbReference type="Proteomes" id="UP000295756">
    <property type="component" value="Chromosome"/>
</dbReference>
<accession>A0ABX5SM23</accession>
<protein>
    <submittedName>
        <fullName evidence="2">DUF3290 domain-containing protein</fullName>
    </submittedName>
</protein>
<name>A0ABX5SM23_9LACO</name>